<evidence type="ECO:0000313" key="1">
    <source>
        <dbReference type="EMBL" id="MDL0082064.1"/>
    </source>
</evidence>
<keyword evidence="2" id="KW-1185">Reference proteome</keyword>
<reference evidence="1 2" key="1">
    <citation type="journal article" date="2023" name="Microorganisms">
        <title>Isolation and Genomic Characteristics of Cat-Borne Campylobacter felis sp. nov. and Sheep-Borne Campylobacter ovis sp. nov.</title>
        <authorList>
            <person name="Wang H."/>
            <person name="Li Y."/>
            <person name="Gu Y."/>
            <person name="Zhou G."/>
            <person name="Chen X."/>
            <person name="Zhang X."/>
            <person name="Shao Z."/>
            <person name="Zhang J."/>
            <person name="Zhang M."/>
        </authorList>
    </citation>
    <scope>NUCLEOTIDE SEQUENCE [LARGE SCALE GENOMIC DNA]</scope>
    <source>
        <strain evidence="1 2">XJK30-2</strain>
    </source>
</reference>
<evidence type="ECO:0000313" key="2">
    <source>
        <dbReference type="Proteomes" id="UP001173802"/>
    </source>
</evidence>
<accession>A0ACC6FS78</accession>
<dbReference type="EMBL" id="JANURN010000004">
    <property type="protein sequence ID" value="MDL0082064.1"/>
    <property type="molecule type" value="Genomic_DNA"/>
</dbReference>
<protein>
    <submittedName>
        <fullName evidence="1">DMT family transporter</fullName>
    </submittedName>
</protein>
<gene>
    <name evidence="1" type="ORF">NYG90_05150</name>
</gene>
<proteinExistence type="predicted"/>
<comment type="caution">
    <text evidence="1">The sequence shown here is derived from an EMBL/GenBank/DDBJ whole genome shotgun (WGS) entry which is preliminary data.</text>
</comment>
<dbReference type="Proteomes" id="UP001173802">
    <property type="component" value="Unassembled WGS sequence"/>
</dbReference>
<sequence length="286" mass="31584">MIKGHIFALSSVFFWSALYVCVKILLGYFSPFELLILQFGLGYCFLLLYRPKYLHLPLQDELRIACAGLCGIAIYNLFLNLAMEQTTASNVSIIIATAPLFTGIFSFILQIEKPYINFFLGFVLCIAGVALLSQGFSINPVGDVLALISALGWGAYSVLIVRILARGYDLVLITRRMIFYGIVFLLPGFLLFDFSPNLAALSDPKVSINLLIVAFFASGLCFILWNRATTLIGAIQTNIYVYLTPIITIFVAMILLGERIGLMGFVGVALTLLGVALSEWRKKQAC</sequence>
<organism evidence="1 2">
    <name type="scientific">Helicobacter zhangjianzhongii</name>
    <dbReference type="NCBI Taxonomy" id="2974574"/>
    <lineage>
        <taxon>Bacteria</taxon>
        <taxon>Pseudomonadati</taxon>
        <taxon>Campylobacterota</taxon>
        <taxon>Epsilonproteobacteria</taxon>
        <taxon>Campylobacterales</taxon>
        <taxon>Helicobacteraceae</taxon>
        <taxon>Helicobacter</taxon>
    </lineage>
</organism>
<name>A0ACC6FS78_9HELI</name>